<dbReference type="Pfam" id="PF08241">
    <property type="entry name" value="Methyltransf_11"/>
    <property type="match status" value="1"/>
</dbReference>
<dbReference type="InterPro" id="IPR029063">
    <property type="entry name" value="SAM-dependent_MTases_sf"/>
</dbReference>
<dbReference type="AlphaFoldDB" id="A0A0C9WAM4"/>
<dbReference type="HOGENOM" id="CLU_3014427_0_0_1"/>
<gene>
    <name evidence="2" type="ORF">HYDPIDRAFT_117481</name>
</gene>
<dbReference type="GO" id="GO:0008757">
    <property type="term" value="F:S-adenosylmethionine-dependent methyltransferase activity"/>
    <property type="evidence" value="ECO:0007669"/>
    <property type="project" value="InterPro"/>
</dbReference>
<dbReference type="Gene3D" id="3.40.50.150">
    <property type="entry name" value="Vaccinia Virus protein VP39"/>
    <property type="match status" value="1"/>
</dbReference>
<protein>
    <recommendedName>
        <fullName evidence="1">Methyltransferase type 11 domain-containing protein</fullName>
    </recommendedName>
</protein>
<feature type="domain" description="Methyltransferase type 11" evidence="1">
    <location>
        <begin position="1"/>
        <end position="49"/>
    </location>
</feature>
<sequence>MLALARRNAANKGLKPPQVAFVKAVLTEDLPIQSNSIDCVLSNCAINLLPTEGKRS</sequence>
<keyword evidence="3" id="KW-1185">Reference proteome</keyword>
<reference evidence="2 3" key="1">
    <citation type="submission" date="2014-04" db="EMBL/GenBank/DDBJ databases">
        <title>Evolutionary Origins and Diversification of the Mycorrhizal Mutualists.</title>
        <authorList>
            <consortium name="DOE Joint Genome Institute"/>
            <consortium name="Mycorrhizal Genomics Consortium"/>
            <person name="Kohler A."/>
            <person name="Kuo A."/>
            <person name="Nagy L.G."/>
            <person name="Floudas D."/>
            <person name="Copeland A."/>
            <person name="Barry K.W."/>
            <person name="Cichocki N."/>
            <person name="Veneault-Fourrey C."/>
            <person name="LaButti K."/>
            <person name="Lindquist E.A."/>
            <person name="Lipzen A."/>
            <person name="Lundell T."/>
            <person name="Morin E."/>
            <person name="Murat C."/>
            <person name="Riley R."/>
            <person name="Ohm R."/>
            <person name="Sun H."/>
            <person name="Tunlid A."/>
            <person name="Henrissat B."/>
            <person name="Grigoriev I.V."/>
            <person name="Hibbett D.S."/>
            <person name="Martin F."/>
        </authorList>
    </citation>
    <scope>NUCLEOTIDE SEQUENCE [LARGE SCALE GENOMIC DNA]</scope>
    <source>
        <strain evidence="2 3">MD-312</strain>
    </source>
</reference>
<dbReference type="OrthoDB" id="8300214at2759"/>
<organism evidence="2 3">
    <name type="scientific">Hydnomerulius pinastri MD-312</name>
    <dbReference type="NCBI Taxonomy" id="994086"/>
    <lineage>
        <taxon>Eukaryota</taxon>
        <taxon>Fungi</taxon>
        <taxon>Dikarya</taxon>
        <taxon>Basidiomycota</taxon>
        <taxon>Agaricomycotina</taxon>
        <taxon>Agaricomycetes</taxon>
        <taxon>Agaricomycetidae</taxon>
        <taxon>Boletales</taxon>
        <taxon>Boletales incertae sedis</taxon>
        <taxon>Leucogyrophana</taxon>
    </lineage>
</organism>
<name>A0A0C9WAM4_9AGAM</name>
<accession>A0A0C9WAM4</accession>
<evidence type="ECO:0000259" key="1">
    <source>
        <dbReference type="Pfam" id="PF08241"/>
    </source>
</evidence>
<evidence type="ECO:0000313" key="2">
    <source>
        <dbReference type="EMBL" id="KIJ60212.1"/>
    </source>
</evidence>
<dbReference type="EMBL" id="KN839875">
    <property type="protein sequence ID" value="KIJ60212.1"/>
    <property type="molecule type" value="Genomic_DNA"/>
</dbReference>
<dbReference type="SUPFAM" id="SSF53335">
    <property type="entry name" value="S-adenosyl-L-methionine-dependent methyltransferases"/>
    <property type="match status" value="1"/>
</dbReference>
<proteinExistence type="predicted"/>
<dbReference type="InterPro" id="IPR013216">
    <property type="entry name" value="Methyltransf_11"/>
</dbReference>
<evidence type="ECO:0000313" key="3">
    <source>
        <dbReference type="Proteomes" id="UP000053820"/>
    </source>
</evidence>
<dbReference type="Proteomes" id="UP000053820">
    <property type="component" value="Unassembled WGS sequence"/>
</dbReference>